<dbReference type="OrthoDB" id="2315704at2"/>
<gene>
    <name evidence="1" type="ORF">IV64_GL001236</name>
</gene>
<evidence type="ECO:0000313" key="2">
    <source>
        <dbReference type="Proteomes" id="UP000051783"/>
    </source>
</evidence>
<dbReference type="RefSeq" id="WP_057707525.1">
    <property type="nucleotide sequence ID" value="NZ_JQCL01000098.1"/>
</dbReference>
<sequence>MSVVTVKTFEKDHHTYVVGADDAGQVHVAVDGGPDAKGYYFGGTVRFPKGLHIGEQIQMSLTLDCDAEIQKGFAAAKQAN</sequence>
<reference evidence="1 2" key="1">
    <citation type="journal article" date="2015" name="Genome Announc.">
        <title>Expanding the biotechnology potential of lactobacilli through comparative genomics of 213 strains and associated genera.</title>
        <authorList>
            <person name="Sun Z."/>
            <person name="Harris H.M."/>
            <person name="McCann A."/>
            <person name="Guo C."/>
            <person name="Argimon S."/>
            <person name="Zhang W."/>
            <person name="Yang X."/>
            <person name="Jeffery I.B."/>
            <person name="Cooney J.C."/>
            <person name="Kagawa T.F."/>
            <person name="Liu W."/>
            <person name="Song Y."/>
            <person name="Salvetti E."/>
            <person name="Wrobel A."/>
            <person name="Rasinkangas P."/>
            <person name="Parkhill J."/>
            <person name="Rea M.C."/>
            <person name="O'Sullivan O."/>
            <person name="Ritari J."/>
            <person name="Douillard F.P."/>
            <person name="Paul Ross R."/>
            <person name="Yang R."/>
            <person name="Briner A.E."/>
            <person name="Felis G.E."/>
            <person name="de Vos W.M."/>
            <person name="Barrangou R."/>
            <person name="Klaenhammer T.R."/>
            <person name="Caufield P.W."/>
            <person name="Cui Y."/>
            <person name="Zhang H."/>
            <person name="O'Toole P.W."/>
        </authorList>
    </citation>
    <scope>NUCLEOTIDE SEQUENCE [LARGE SCALE GENOMIC DNA]</scope>
    <source>
        <strain evidence="1 2">LMG 26013</strain>
    </source>
</reference>
<dbReference type="STRING" id="942150.IV64_GL001236"/>
<proteinExistence type="predicted"/>
<accession>A0A0R2M2P3</accession>
<dbReference type="Proteomes" id="UP000051783">
    <property type="component" value="Unassembled WGS sequence"/>
</dbReference>
<keyword evidence="2" id="KW-1185">Reference proteome</keyword>
<name>A0A0R2M2P3_9LACO</name>
<evidence type="ECO:0000313" key="1">
    <source>
        <dbReference type="EMBL" id="KRO07782.1"/>
    </source>
</evidence>
<comment type="caution">
    <text evidence="1">The sequence shown here is derived from an EMBL/GenBank/DDBJ whole genome shotgun (WGS) entry which is preliminary data.</text>
</comment>
<organism evidence="1 2">
    <name type="scientific">Lactiplantibacillus xiangfangensis</name>
    <dbReference type="NCBI Taxonomy" id="942150"/>
    <lineage>
        <taxon>Bacteria</taxon>
        <taxon>Bacillati</taxon>
        <taxon>Bacillota</taxon>
        <taxon>Bacilli</taxon>
        <taxon>Lactobacillales</taxon>
        <taxon>Lactobacillaceae</taxon>
        <taxon>Lactiplantibacillus</taxon>
    </lineage>
</organism>
<dbReference type="AlphaFoldDB" id="A0A0R2M2P3"/>
<protein>
    <submittedName>
        <fullName evidence="1">Uncharacterized protein</fullName>
    </submittedName>
</protein>
<dbReference type="EMBL" id="JQCL01000098">
    <property type="protein sequence ID" value="KRO07782.1"/>
    <property type="molecule type" value="Genomic_DNA"/>
</dbReference>
<dbReference type="PATRIC" id="fig|942150.3.peg.1273"/>